<proteinExistence type="predicted"/>
<evidence type="ECO:0000256" key="2">
    <source>
        <dbReference type="PROSITE-ProRule" id="PRU00504"/>
    </source>
</evidence>
<evidence type="ECO:0000256" key="1">
    <source>
        <dbReference type="ARBA" id="ARBA00022737"/>
    </source>
</evidence>
<name>A0A3N5BEM9_9THEO</name>
<dbReference type="InterPro" id="IPR001258">
    <property type="entry name" value="NHL_repeat"/>
</dbReference>
<dbReference type="PANTHER" id="PTHR24104:SF25">
    <property type="entry name" value="PROTEIN LIN-41"/>
    <property type="match status" value="1"/>
</dbReference>
<dbReference type="AlphaFoldDB" id="A0A3N5BEM9"/>
<keyword evidence="4" id="KW-1185">Reference proteome</keyword>
<accession>A0A3N5BEM9</accession>
<gene>
    <name evidence="3" type="ORF">EDD75_1582</name>
</gene>
<evidence type="ECO:0000313" key="3">
    <source>
        <dbReference type="EMBL" id="RPF42481.1"/>
    </source>
</evidence>
<evidence type="ECO:0000313" key="4">
    <source>
        <dbReference type="Proteomes" id="UP000282654"/>
    </source>
</evidence>
<dbReference type="InterPro" id="IPR018391">
    <property type="entry name" value="PQQ_b-propeller_rpt"/>
</dbReference>
<dbReference type="PROSITE" id="PS51125">
    <property type="entry name" value="NHL"/>
    <property type="match status" value="3"/>
</dbReference>
<dbReference type="PANTHER" id="PTHR24104">
    <property type="entry name" value="E3 UBIQUITIN-PROTEIN LIGASE NHLRC1-RELATED"/>
    <property type="match status" value="1"/>
</dbReference>
<sequence>MARQTRKFSNVLLAVVFVAALIAGISVWKTRGPQKELTLTKENLPDGVVQVLGGRPEKPLTLPLDVAVAPDGRIFVADAGNNAVQTFYPWGRPRGLFGKGKIDFVYPNTVAIDQDGQLYVGEFNTGRIRVFSPKGELKLTINRRTAGVPVQPLDLAVGNDGRIYVADRQGAILILDKNGRLLRQISLVPANPRTLSFPNGIAVDADGRFLVADSGNRRLLLFAPDGKLLRVLESAILTHPRGCAFWGKNYIVVADPFAGQLVVLNYNGRIIKSLNAESEPGLAGIVPNGLTVYEDRIYAADRAHNVVLVFGRRQE</sequence>
<dbReference type="EMBL" id="RKRE01000003">
    <property type="protein sequence ID" value="RPF42481.1"/>
    <property type="molecule type" value="Genomic_DNA"/>
</dbReference>
<dbReference type="GO" id="GO:0043161">
    <property type="term" value="P:proteasome-mediated ubiquitin-dependent protein catabolic process"/>
    <property type="evidence" value="ECO:0007669"/>
    <property type="project" value="TreeGrafter"/>
</dbReference>
<dbReference type="SMART" id="SM00564">
    <property type="entry name" value="PQQ"/>
    <property type="match status" value="2"/>
</dbReference>
<dbReference type="GO" id="GO:0008270">
    <property type="term" value="F:zinc ion binding"/>
    <property type="evidence" value="ECO:0007669"/>
    <property type="project" value="UniProtKB-KW"/>
</dbReference>
<feature type="repeat" description="NHL" evidence="2">
    <location>
        <begin position="182"/>
        <end position="225"/>
    </location>
</feature>
<organism evidence="3 4">
    <name type="scientific">Thermodesulfitimonas autotrophica</name>
    <dbReference type="NCBI Taxonomy" id="1894989"/>
    <lineage>
        <taxon>Bacteria</taxon>
        <taxon>Bacillati</taxon>
        <taxon>Bacillota</taxon>
        <taxon>Clostridia</taxon>
        <taxon>Thermoanaerobacterales</taxon>
        <taxon>Thermoanaerobacteraceae</taxon>
        <taxon>Thermodesulfitimonas</taxon>
    </lineage>
</organism>
<feature type="repeat" description="NHL" evidence="2">
    <location>
        <begin position="49"/>
        <end position="90"/>
    </location>
</feature>
<dbReference type="SUPFAM" id="SSF101898">
    <property type="entry name" value="NHL repeat"/>
    <property type="match status" value="1"/>
</dbReference>
<dbReference type="RefSeq" id="WP_123930641.1">
    <property type="nucleotide sequence ID" value="NZ_RKRE01000003.1"/>
</dbReference>
<dbReference type="Pfam" id="PF01436">
    <property type="entry name" value="NHL"/>
    <property type="match status" value="3"/>
</dbReference>
<dbReference type="Gene3D" id="2.120.10.30">
    <property type="entry name" value="TolB, C-terminal domain"/>
    <property type="match status" value="2"/>
</dbReference>
<dbReference type="Proteomes" id="UP000282654">
    <property type="component" value="Unassembled WGS sequence"/>
</dbReference>
<protein>
    <submittedName>
        <fullName evidence="3">NHL repeat-containing protein</fullName>
    </submittedName>
</protein>
<feature type="repeat" description="NHL" evidence="2">
    <location>
        <begin position="95"/>
        <end position="134"/>
    </location>
</feature>
<dbReference type="GO" id="GO:0000209">
    <property type="term" value="P:protein polyubiquitination"/>
    <property type="evidence" value="ECO:0007669"/>
    <property type="project" value="TreeGrafter"/>
</dbReference>
<dbReference type="GO" id="GO:0061630">
    <property type="term" value="F:ubiquitin protein ligase activity"/>
    <property type="evidence" value="ECO:0007669"/>
    <property type="project" value="TreeGrafter"/>
</dbReference>
<dbReference type="OrthoDB" id="9799230at2"/>
<reference evidence="3 4" key="1">
    <citation type="submission" date="2018-11" db="EMBL/GenBank/DDBJ databases">
        <title>Genomic Encyclopedia of Type Strains, Phase IV (KMG-IV): sequencing the most valuable type-strain genomes for metagenomic binning, comparative biology and taxonomic classification.</title>
        <authorList>
            <person name="Goeker M."/>
        </authorList>
    </citation>
    <scope>NUCLEOTIDE SEQUENCE [LARGE SCALE GENOMIC DNA]</scope>
    <source>
        <strain evidence="3 4">DSM 102936</strain>
    </source>
</reference>
<comment type="caution">
    <text evidence="3">The sequence shown here is derived from an EMBL/GenBank/DDBJ whole genome shotgun (WGS) entry which is preliminary data.</text>
</comment>
<dbReference type="InterPro" id="IPR011042">
    <property type="entry name" value="6-blade_b-propeller_TolB-like"/>
</dbReference>
<keyword evidence="1" id="KW-0677">Repeat</keyword>
<dbReference type="InterPro" id="IPR050952">
    <property type="entry name" value="TRIM-NHL_E3_ligases"/>
</dbReference>